<evidence type="ECO:0000313" key="2">
    <source>
        <dbReference type="Proteomes" id="UP001174694"/>
    </source>
</evidence>
<reference evidence="1" key="1">
    <citation type="submission" date="2022-07" db="EMBL/GenBank/DDBJ databases">
        <title>Fungi with potential for degradation of polypropylene.</title>
        <authorList>
            <person name="Gostincar C."/>
        </authorList>
    </citation>
    <scope>NUCLEOTIDE SEQUENCE</scope>
    <source>
        <strain evidence="1">EXF-13308</strain>
    </source>
</reference>
<proteinExistence type="predicted"/>
<protein>
    <submittedName>
        <fullName evidence="1">Uncharacterized protein</fullName>
    </submittedName>
</protein>
<organism evidence="1 2">
    <name type="scientific">Pleurostoma richardsiae</name>
    <dbReference type="NCBI Taxonomy" id="41990"/>
    <lineage>
        <taxon>Eukaryota</taxon>
        <taxon>Fungi</taxon>
        <taxon>Dikarya</taxon>
        <taxon>Ascomycota</taxon>
        <taxon>Pezizomycotina</taxon>
        <taxon>Sordariomycetes</taxon>
        <taxon>Sordariomycetidae</taxon>
        <taxon>Calosphaeriales</taxon>
        <taxon>Pleurostomataceae</taxon>
        <taxon>Pleurostoma</taxon>
    </lineage>
</organism>
<comment type="caution">
    <text evidence="1">The sequence shown here is derived from an EMBL/GenBank/DDBJ whole genome shotgun (WGS) entry which is preliminary data.</text>
</comment>
<accession>A0AA38R7P9</accession>
<name>A0AA38R7P9_9PEZI</name>
<dbReference type="Proteomes" id="UP001174694">
    <property type="component" value="Unassembled WGS sequence"/>
</dbReference>
<evidence type="ECO:0000313" key="1">
    <source>
        <dbReference type="EMBL" id="KAJ9137693.1"/>
    </source>
</evidence>
<dbReference type="AlphaFoldDB" id="A0AA38R7P9"/>
<keyword evidence="2" id="KW-1185">Reference proteome</keyword>
<sequence>MSSRRDGPPRMTSIDRLIDQLGKRSTVAVSAIPRRLRAAKAKRVSSAERIEELVRENGDLVQEVIYFRSLTENSRFIAYEVRMAFNLLERCLQEFNAAIEEANKEWAKIYSVDGEAGTQFRRHASVRNGHGQ</sequence>
<gene>
    <name evidence="1" type="ORF">NKR23_g9009</name>
</gene>
<dbReference type="EMBL" id="JANBVO010000033">
    <property type="protein sequence ID" value="KAJ9137693.1"/>
    <property type="molecule type" value="Genomic_DNA"/>
</dbReference>